<dbReference type="KEGG" id="pvp:105293413"/>
<keyword evidence="10" id="KW-0206">Cytoskeleton</keyword>
<feature type="region of interest" description="Disordered" evidence="12">
    <location>
        <begin position="611"/>
        <end position="648"/>
    </location>
</feature>
<keyword evidence="6" id="KW-0677">Repeat</keyword>
<dbReference type="GeneID" id="105293413"/>
<sequence>MNGFFKCRLRFWTNPLGPLPSTRPGIRGRPGEALGNGKQPGGAPQRTPSPRPTPAAAGTMEIVYVYVKKRSEFGKQCSFSDRQAELNIDIPPNPALAELFMERNPVDTGVQCSTSMSEHEANTERFEMETRGVNHIEGGWPKDINPLELEQTIRFRKKVEKDENYVNAVMQLGSVRLPSAPAFGAPDVTLAPRYMSSPKVHLALCSAPVVTQGKDTSCLKEISVWEQADRTTMADHRGRDPQEIKRSATHLSWHPDGNKKLAVAYSCLNFQRAPEGMSHDSYIWDLACWDTRKGSLVAELSTIEFSHRDPVYGTIWLQSKTGTECFSASTDGQVPPGQVPQGARGQGPWPLPVPRITREHLRHFTGPSAPVSPPPQPTKFMVGTEEGIVISCNRKAKTPAEKIVCTFSGHHGPIYALQRNPFYPKNFLTVGDWTARIWSEESRESSIMWTKYHMAYLTDGAWSPVRPAVFFTTKMDGTLDIWDFVFKQCDPALSLKVCDEALFCLRVQDSGCFIACGSQLGTTTLLEVSHGLCTLQRNEKNIASSIFERETRREKILEAKHREMRLKEKGRTEGKDDELKEEEPAVDLEGLVRKAEEDFFDIIFSELKKKETAAMKKSKLKQRKLETDENVEEEEEAEEEGGAEETPA</sequence>
<dbReference type="InterPro" id="IPR015943">
    <property type="entry name" value="WD40/YVTN_repeat-like_dom_sf"/>
</dbReference>
<dbReference type="CTD" id="64446"/>
<evidence type="ECO:0000256" key="2">
    <source>
        <dbReference type="ARBA" id="ARBA00011059"/>
    </source>
</evidence>
<evidence type="ECO:0000313" key="14">
    <source>
        <dbReference type="RefSeq" id="XP_023387379.1"/>
    </source>
</evidence>
<keyword evidence="13" id="KW-1185">Reference proteome</keyword>
<dbReference type="SUPFAM" id="SSF50978">
    <property type="entry name" value="WD40 repeat-like"/>
    <property type="match status" value="1"/>
</dbReference>
<evidence type="ECO:0000256" key="10">
    <source>
        <dbReference type="ARBA" id="ARBA00023212"/>
    </source>
</evidence>
<feature type="compositionally biased region" description="Acidic residues" evidence="12">
    <location>
        <begin position="628"/>
        <end position="648"/>
    </location>
</feature>
<dbReference type="OrthoDB" id="366230at2759"/>
<keyword evidence="11" id="KW-0966">Cell projection</keyword>
<proteinExistence type="inferred from homology"/>
<dbReference type="InterPro" id="IPR001680">
    <property type="entry name" value="WD40_rpt"/>
</dbReference>
<keyword evidence="7" id="KW-0243">Dynein</keyword>
<keyword evidence="3" id="KW-0963">Cytoplasm</keyword>
<organism evidence="13 14">
    <name type="scientific">Pteropus vampyrus</name>
    <name type="common">Large flying fox</name>
    <dbReference type="NCBI Taxonomy" id="132908"/>
    <lineage>
        <taxon>Eukaryota</taxon>
        <taxon>Metazoa</taxon>
        <taxon>Chordata</taxon>
        <taxon>Craniata</taxon>
        <taxon>Vertebrata</taxon>
        <taxon>Euteleostomi</taxon>
        <taxon>Mammalia</taxon>
        <taxon>Eutheria</taxon>
        <taxon>Laurasiatheria</taxon>
        <taxon>Chiroptera</taxon>
        <taxon>Yinpterochiroptera</taxon>
        <taxon>Pteropodoidea</taxon>
        <taxon>Pteropodidae</taxon>
        <taxon>Pteropodinae</taxon>
        <taxon>Pteropus</taxon>
    </lineage>
</organism>
<dbReference type="GO" id="GO:0036158">
    <property type="term" value="P:outer dynein arm assembly"/>
    <property type="evidence" value="ECO:0007669"/>
    <property type="project" value="TreeGrafter"/>
</dbReference>
<evidence type="ECO:0000256" key="11">
    <source>
        <dbReference type="ARBA" id="ARBA00023273"/>
    </source>
</evidence>
<keyword evidence="8" id="KW-0969">Cilium</keyword>
<evidence type="ECO:0000256" key="8">
    <source>
        <dbReference type="ARBA" id="ARBA00023069"/>
    </source>
</evidence>
<dbReference type="GO" id="GO:0045504">
    <property type="term" value="F:dynein heavy chain binding"/>
    <property type="evidence" value="ECO:0007669"/>
    <property type="project" value="TreeGrafter"/>
</dbReference>
<evidence type="ECO:0000256" key="4">
    <source>
        <dbReference type="ARBA" id="ARBA00022574"/>
    </source>
</evidence>
<reference evidence="14" key="1">
    <citation type="submission" date="2025-08" db="UniProtKB">
        <authorList>
            <consortium name="RefSeq"/>
        </authorList>
    </citation>
    <scope>IDENTIFICATION</scope>
    <source>
        <tissue evidence="14">Kidney</tissue>
    </source>
</reference>
<dbReference type="GO" id="GO:0036157">
    <property type="term" value="C:outer dynein arm"/>
    <property type="evidence" value="ECO:0007669"/>
    <property type="project" value="TreeGrafter"/>
</dbReference>
<dbReference type="GO" id="GO:0005874">
    <property type="term" value="C:microtubule"/>
    <property type="evidence" value="ECO:0007669"/>
    <property type="project" value="UniProtKB-KW"/>
</dbReference>
<keyword evidence="4" id="KW-0853">WD repeat</keyword>
<protein>
    <submittedName>
        <fullName evidence="14">Dynein intermediate chain 2, axonemal</fullName>
    </submittedName>
</protein>
<name>A0A6P6CJ38_PTEVA</name>
<dbReference type="InterPro" id="IPR050687">
    <property type="entry name" value="Dynein_IC"/>
</dbReference>
<gene>
    <name evidence="14" type="primary">DNAI2</name>
</gene>
<dbReference type="Gene3D" id="2.130.10.10">
    <property type="entry name" value="YVTN repeat-like/Quinoprotein amine dehydrogenase"/>
    <property type="match status" value="2"/>
</dbReference>
<evidence type="ECO:0000256" key="5">
    <source>
        <dbReference type="ARBA" id="ARBA00022701"/>
    </source>
</evidence>
<dbReference type="GO" id="GO:0045503">
    <property type="term" value="F:dynein light chain binding"/>
    <property type="evidence" value="ECO:0007669"/>
    <property type="project" value="TreeGrafter"/>
</dbReference>
<evidence type="ECO:0000256" key="6">
    <source>
        <dbReference type="ARBA" id="ARBA00022737"/>
    </source>
</evidence>
<dbReference type="PANTHER" id="PTHR12442:SF7">
    <property type="entry name" value="DYNEIN AXONEMAL INTERMEDIATE CHAIN 2"/>
    <property type="match status" value="1"/>
</dbReference>
<dbReference type="Proteomes" id="UP000515202">
    <property type="component" value="Unplaced"/>
</dbReference>
<dbReference type="GO" id="GO:0003341">
    <property type="term" value="P:cilium movement"/>
    <property type="evidence" value="ECO:0007669"/>
    <property type="project" value="TreeGrafter"/>
</dbReference>
<dbReference type="RefSeq" id="XP_023387379.1">
    <property type="nucleotide sequence ID" value="XM_023531611.1"/>
</dbReference>
<dbReference type="SMART" id="SM00320">
    <property type="entry name" value="WD40"/>
    <property type="match status" value="3"/>
</dbReference>
<evidence type="ECO:0000256" key="7">
    <source>
        <dbReference type="ARBA" id="ARBA00023017"/>
    </source>
</evidence>
<feature type="region of interest" description="Disordered" evidence="12">
    <location>
        <begin position="18"/>
        <end position="56"/>
    </location>
</feature>
<dbReference type="FunFam" id="2.130.10.10:FF:000380">
    <property type="entry name" value="Dynein intermediate chain 2, axonemal"/>
    <property type="match status" value="1"/>
</dbReference>
<comment type="similarity">
    <text evidence="2">Belongs to the dynein intermediate chain family.</text>
</comment>
<dbReference type="PANTHER" id="PTHR12442">
    <property type="entry name" value="DYNEIN INTERMEDIATE CHAIN"/>
    <property type="match status" value="1"/>
</dbReference>
<keyword evidence="9" id="KW-0505">Motor protein</keyword>
<accession>A0A6P6CJ38</accession>
<comment type="subcellular location">
    <subcellularLocation>
        <location evidence="1">Cytoplasm</location>
        <location evidence="1">Cytoskeleton</location>
        <location evidence="1">Cilium axoneme</location>
    </subcellularLocation>
</comment>
<evidence type="ECO:0000313" key="13">
    <source>
        <dbReference type="Proteomes" id="UP000515202"/>
    </source>
</evidence>
<dbReference type="AlphaFoldDB" id="A0A6P6CJ38"/>
<dbReference type="InterPro" id="IPR036322">
    <property type="entry name" value="WD40_repeat_dom_sf"/>
</dbReference>
<evidence type="ECO:0000256" key="9">
    <source>
        <dbReference type="ARBA" id="ARBA00023175"/>
    </source>
</evidence>
<evidence type="ECO:0000256" key="12">
    <source>
        <dbReference type="SAM" id="MobiDB-lite"/>
    </source>
</evidence>
<evidence type="ECO:0000256" key="3">
    <source>
        <dbReference type="ARBA" id="ARBA00022490"/>
    </source>
</evidence>
<evidence type="ECO:0000256" key="1">
    <source>
        <dbReference type="ARBA" id="ARBA00004430"/>
    </source>
</evidence>
<keyword evidence="5" id="KW-0493">Microtubule</keyword>